<evidence type="ECO:0000259" key="11">
    <source>
        <dbReference type="PROSITE" id="PS51767"/>
    </source>
</evidence>
<keyword evidence="13" id="KW-1185">Reference proteome</keyword>
<keyword evidence="3" id="KW-0732">Signal</keyword>
<dbReference type="FunFam" id="2.40.70.10:FF:000027">
    <property type="entry name" value="Aspartic proteinase Asp1 isoform A"/>
    <property type="match status" value="1"/>
</dbReference>
<evidence type="ECO:0000256" key="6">
    <source>
        <dbReference type="ARBA" id="ARBA00022801"/>
    </source>
</evidence>
<accession>A0A4S4DNW6</accession>
<feature type="domain" description="Peptidase A1" evidence="11">
    <location>
        <begin position="66"/>
        <end position="408"/>
    </location>
</feature>
<reference evidence="12 13" key="1">
    <citation type="journal article" date="2018" name="Proc. Natl. Acad. Sci. U.S.A.">
        <title>Draft genome sequence of Camellia sinensis var. sinensis provides insights into the evolution of the tea genome and tea quality.</title>
        <authorList>
            <person name="Wei C."/>
            <person name="Yang H."/>
            <person name="Wang S."/>
            <person name="Zhao J."/>
            <person name="Liu C."/>
            <person name="Gao L."/>
            <person name="Xia E."/>
            <person name="Lu Y."/>
            <person name="Tai Y."/>
            <person name="She G."/>
            <person name="Sun J."/>
            <person name="Cao H."/>
            <person name="Tong W."/>
            <person name="Gao Q."/>
            <person name="Li Y."/>
            <person name="Deng W."/>
            <person name="Jiang X."/>
            <person name="Wang W."/>
            <person name="Chen Q."/>
            <person name="Zhang S."/>
            <person name="Li H."/>
            <person name="Wu J."/>
            <person name="Wang P."/>
            <person name="Li P."/>
            <person name="Shi C."/>
            <person name="Zheng F."/>
            <person name="Jian J."/>
            <person name="Huang B."/>
            <person name="Shan D."/>
            <person name="Shi M."/>
            <person name="Fang C."/>
            <person name="Yue Y."/>
            <person name="Li F."/>
            <person name="Li D."/>
            <person name="Wei S."/>
            <person name="Han B."/>
            <person name="Jiang C."/>
            <person name="Yin Y."/>
            <person name="Xia T."/>
            <person name="Zhang Z."/>
            <person name="Bennetzen J.L."/>
            <person name="Zhao S."/>
            <person name="Wan X."/>
        </authorList>
    </citation>
    <scope>NUCLEOTIDE SEQUENCE [LARGE SCALE GENOMIC DNA]</scope>
    <source>
        <strain evidence="13">cv. Shuchazao</strain>
        <tissue evidence="12">Leaf</tissue>
    </source>
</reference>
<evidence type="ECO:0000256" key="10">
    <source>
        <dbReference type="RuleBase" id="RU000454"/>
    </source>
</evidence>
<evidence type="ECO:0000256" key="8">
    <source>
        <dbReference type="ARBA" id="ARBA00077656"/>
    </source>
</evidence>
<dbReference type="STRING" id="542762.A0A4S4DNW6"/>
<evidence type="ECO:0000313" key="13">
    <source>
        <dbReference type="Proteomes" id="UP000306102"/>
    </source>
</evidence>
<evidence type="ECO:0000256" key="1">
    <source>
        <dbReference type="ARBA" id="ARBA00007447"/>
    </source>
</evidence>
<dbReference type="PANTHER" id="PTHR13683">
    <property type="entry name" value="ASPARTYL PROTEASES"/>
    <property type="match status" value="1"/>
</dbReference>
<dbReference type="FunFam" id="2.40.70.10:FF:000015">
    <property type="entry name" value="Aspartyl protease family protein"/>
    <property type="match status" value="1"/>
</dbReference>
<feature type="active site" evidence="9">
    <location>
        <position position="280"/>
    </location>
</feature>
<dbReference type="InterPro" id="IPR001461">
    <property type="entry name" value="Aspartic_peptidase_A1"/>
</dbReference>
<dbReference type="AlphaFoldDB" id="A0A4S4DNW6"/>
<keyword evidence="4" id="KW-0677">Repeat</keyword>
<dbReference type="InterPro" id="IPR001969">
    <property type="entry name" value="Aspartic_peptidase_AS"/>
</dbReference>
<proteinExistence type="inferred from homology"/>
<evidence type="ECO:0000256" key="2">
    <source>
        <dbReference type="ARBA" id="ARBA00022670"/>
    </source>
</evidence>
<name>A0A4S4DNW6_CAMSN</name>
<gene>
    <name evidence="12" type="ORF">TEA_013624</name>
</gene>
<keyword evidence="5 10" id="KW-0064">Aspartyl protease</keyword>
<dbReference type="SUPFAM" id="SSF50630">
    <property type="entry name" value="Acid proteases"/>
    <property type="match status" value="1"/>
</dbReference>
<dbReference type="PROSITE" id="PS51767">
    <property type="entry name" value="PEPTIDASE_A1"/>
    <property type="match status" value="1"/>
</dbReference>
<dbReference type="EMBL" id="SDRB02010712">
    <property type="protein sequence ID" value="THG04733.1"/>
    <property type="molecule type" value="Genomic_DNA"/>
</dbReference>
<keyword evidence="6 10" id="KW-0378">Hydrolase</keyword>
<organism evidence="12 13">
    <name type="scientific">Camellia sinensis var. sinensis</name>
    <name type="common">China tea</name>
    <dbReference type="NCBI Taxonomy" id="542762"/>
    <lineage>
        <taxon>Eukaryota</taxon>
        <taxon>Viridiplantae</taxon>
        <taxon>Streptophyta</taxon>
        <taxon>Embryophyta</taxon>
        <taxon>Tracheophyta</taxon>
        <taxon>Spermatophyta</taxon>
        <taxon>Magnoliopsida</taxon>
        <taxon>eudicotyledons</taxon>
        <taxon>Gunneridae</taxon>
        <taxon>Pentapetalae</taxon>
        <taxon>asterids</taxon>
        <taxon>Ericales</taxon>
        <taxon>Theaceae</taxon>
        <taxon>Camellia</taxon>
    </lineage>
</organism>
<keyword evidence="2 10" id="KW-0645">Protease</keyword>
<evidence type="ECO:0000256" key="3">
    <source>
        <dbReference type="ARBA" id="ARBA00022729"/>
    </source>
</evidence>
<evidence type="ECO:0000256" key="4">
    <source>
        <dbReference type="ARBA" id="ARBA00022737"/>
    </source>
</evidence>
<dbReference type="Gene3D" id="2.40.70.10">
    <property type="entry name" value="Acid Proteases"/>
    <property type="match status" value="2"/>
</dbReference>
<protein>
    <recommendedName>
        <fullName evidence="7">Aspartic proteinase Asp1</fullName>
    </recommendedName>
    <alternativeName>
        <fullName evidence="8">Nucellin-like protein</fullName>
    </alternativeName>
</protein>
<feature type="active site" evidence="9">
    <location>
        <position position="84"/>
    </location>
</feature>
<dbReference type="Proteomes" id="UP000306102">
    <property type="component" value="Unassembled WGS sequence"/>
</dbReference>
<dbReference type="PROSITE" id="PS00141">
    <property type="entry name" value="ASP_PROTEASE"/>
    <property type="match status" value="1"/>
</dbReference>
<evidence type="ECO:0000256" key="7">
    <source>
        <dbReference type="ARBA" id="ARBA00068871"/>
    </source>
</evidence>
<dbReference type="PANTHER" id="PTHR13683:SF227">
    <property type="entry name" value="EUKARYOTIC ASPARTYL PROTEASE FAMILY PROTEIN"/>
    <property type="match status" value="1"/>
</dbReference>
<dbReference type="InterPro" id="IPR033121">
    <property type="entry name" value="PEPTIDASE_A1"/>
</dbReference>
<dbReference type="Pfam" id="PF14541">
    <property type="entry name" value="TAXi_C"/>
    <property type="match status" value="1"/>
</dbReference>
<sequence length="418" mass="45119">MDERKKGTPSMGVIFCALFLTATFQVCFSAAKQLQSNMTRETQSPNSFGSSLLFPVQGDVYPNGFFYATIYIGNPPKPYYLDIDTGSDLTWVQCAAAPNAKLLKSPNKPYKPNNNALLCKDPLCPFVDQPTCKAPNDQCDYEVEYADSGSSLGVLVRDSFALKLTNGSAYKPSMAFGCGYDQEFSGPFPPPYVDGVLGLAKGKSNVVSQLRSFGLVRNVIGHCFSGQGKGYLSFGDDLLPSGLVWAPMLPNSLNHYVLGPVDLLFGQKASGAKGLSVIFDSGSTYTYLNPQAYQATLSLIKTALLGKQLSAVKDGNLPVCWKGAKPFQSIDAVKNYFSPLVLSFKNAKNVGFVIPPEAYLLVTSKGNVCLGILNGADAKLGNSNIIGDISFQDKLVVYDNERQMIGWTPSNCNKLPKP</sequence>
<dbReference type="Pfam" id="PF14543">
    <property type="entry name" value="TAXi_N"/>
    <property type="match status" value="1"/>
</dbReference>
<comment type="similarity">
    <text evidence="1 10">Belongs to the peptidase A1 family.</text>
</comment>
<dbReference type="InterPro" id="IPR032861">
    <property type="entry name" value="TAXi_N"/>
</dbReference>
<dbReference type="InterPro" id="IPR021109">
    <property type="entry name" value="Peptidase_aspartic_dom_sf"/>
</dbReference>
<dbReference type="GO" id="GO:0004190">
    <property type="term" value="F:aspartic-type endopeptidase activity"/>
    <property type="evidence" value="ECO:0007669"/>
    <property type="project" value="UniProtKB-KW"/>
</dbReference>
<dbReference type="PRINTS" id="PR00792">
    <property type="entry name" value="PEPSIN"/>
</dbReference>
<dbReference type="GO" id="GO:0006508">
    <property type="term" value="P:proteolysis"/>
    <property type="evidence" value="ECO:0007669"/>
    <property type="project" value="UniProtKB-KW"/>
</dbReference>
<dbReference type="InterPro" id="IPR032799">
    <property type="entry name" value="TAXi_C"/>
</dbReference>
<evidence type="ECO:0000256" key="9">
    <source>
        <dbReference type="PIRSR" id="PIRSR601461-1"/>
    </source>
</evidence>
<evidence type="ECO:0000256" key="5">
    <source>
        <dbReference type="ARBA" id="ARBA00022750"/>
    </source>
</evidence>
<comment type="caution">
    <text evidence="12">The sequence shown here is derived from an EMBL/GenBank/DDBJ whole genome shotgun (WGS) entry which is preliminary data.</text>
</comment>
<evidence type="ECO:0000313" key="12">
    <source>
        <dbReference type="EMBL" id="THG04733.1"/>
    </source>
</evidence>